<dbReference type="InterPro" id="IPR046363">
    <property type="entry name" value="MS_N_TIM-barrel_dom"/>
</dbReference>
<feature type="domain" description="Malate synthase TIM barrel" evidence="3">
    <location>
        <begin position="124"/>
        <end position="189"/>
    </location>
</feature>
<sequence length="245" mass="26610">MVVDLDVERGKPFVYKPEQTGVLVPQELGAADDCGRFRFFNRITVNGAYSQWRVDSTDHVVLTFLHLFHLVSSSERWTPLPTRRAMRSQTSRVLDSKPARKEGPCLCSASADTLGAHATGAGGRLVAAMGGMSAMIPIKGDEAANKAAMNRILADKLREITAGHDGSWIAHPLINKIVFDKYMHGPNQYSYARCPYSICGGACRRRNGGRDVSGGPGVDPRLFGVFGNWWCCAGGRVSVRGSLPS</sequence>
<dbReference type="STRING" id="1314781.A0A165EPN9"/>
<accession>A0A165EPN9</accession>
<dbReference type="Gene3D" id="3.20.20.360">
    <property type="entry name" value="Malate synthase, domain 3"/>
    <property type="match status" value="1"/>
</dbReference>
<evidence type="ECO:0000313" key="5">
    <source>
        <dbReference type="Proteomes" id="UP000077266"/>
    </source>
</evidence>
<dbReference type="OrthoDB" id="186072at2759"/>
<dbReference type="EC" id="2.3.3.9" evidence="2"/>
<dbReference type="GO" id="GO:0006097">
    <property type="term" value="P:glyoxylate cycle"/>
    <property type="evidence" value="ECO:0007669"/>
    <property type="project" value="InterPro"/>
</dbReference>
<proteinExistence type="inferred from homology"/>
<dbReference type="Proteomes" id="UP000077266">
    <property type="component" value="Unassembled WGS sequence"/>
</dbReference>
<reference evidence="4 5" key="1">
    <citation type="journal article" date="2016" name="Mol. Biol. Evol.">
        <title>Comparative Genomics of Early-Diverging Mushroom-Forming Fungi Provides Insights into the Origins of Lignocellulose Decay Capabilities.</title>
        <authorList>
            <person name="Nagy L.G."/>
            <person name="Riley R."/>
            <person name="Tritt A."/>
            <person name="Adam C."/>
            <person name="Daum C."/>
            <person name="Floudas D."/>
            <person name="Sun H."/>
            <person name="Yadav J.S."/>
            <person name="Pangilinan J."/>
            <person name="Larsson K.H."/>
            <person name="Matsuura K."/>
            <person name="Barry K."/>
            <person name="Labutti K."/>
            <person name="Kuo R."/>
            <person name="Ohm R.A."/>
            <person name="Bhattacharya S.S."/>
            <person name="Shirouzu T."/>
            <person name="Yoshinaga Y."/>
            <person name="Martin F.M."/>
            <person name="Grigoriev I.V."/>
            <person name="Hibbett D.S."/>
        </authorList>
    </citation>
    <scope>NUCLEOTIDE SEQUENCE [LARGE SCALE GENOMIC DNA]</scope>
    <source>
        <strain evidence="4 5">HHB12029</strain>
    </source>
</reference>
<dbReference type="Pfam" id="PF01274">
    <property type="entry name" value="MS_TIM-barrel"/>
    <property type="match status" value="1"/>
</dbReference>
<dbReference type="GO" id="GO:0004474">
    <property type="term" value="F:malate synthase activity"/>
    <property type="evidence" value="ECO:0007669"/>
    <property type="project" value="UniProtKB-EC"/>
</dbReference>
<dbReference type="EMBL" id="KV426125">
    <property type="protein sequence ID" value="KZV87423.1"/>
    <property type="molecule type" value="Genomic_DNA"/>
</dbReference>
<name>A0A165EPN9_EXIGL</name>
<gene>
    <name evidence="4" type="ORF">EXIGLDRAFT_773635</name>
</gene>
<dbReference type="SUPFAM" id="SSF51645">
    <property type="entry name" value="Malate synthase G"/>
    <property type="match status" value="1"/>
</dbReference>
<dbReference type="PANTHER" id="PTHR42902:SF1">
    <property type="entry name" value="MALATE SYNTHASE 1-RELATED"/>
    <property type="match status" value="1"/>
</dbReference>
<keyword evidence="5" id="KW-1185">Reference proteome</keyword>
<dbReference type="InterPro" id="IPR006252">
    <property type="entry name" value="Malate_synthA"/>
</dbReference>
<dbReference type="AlphaFoldDB" id="A0A165EPN9"/>
<comment type="similarity">
    <text evidence="1">Belongs to the malate synthase family.</text>
</comment>
<evidence type="ECO:0000256" key="2">
    <source>
        <dbReference type="ARBA" id="ARBA00012636"/>
    </source>
</evidence>
<dbReference type="InterPro" id="IPR001465">
    <property type="entry name" value="Malate_synthase_TIM"/>
</dbReference>
<evidence type="ECO:0000313" key="4">
    <source>
        <dbReference type="EMBL" id="KZV87423.1"/>
    </source>
</evidence>
<protein>
    <recommendedName>
        <fullName evidence="2">malate synthase</fullName>
        <ecNumber evidence="2">2.3.3.9</ecNumber>
    </recommendedName>
</protein>
<dbReference type="GO" id="GO:0005782">
    <property type="term" value="C:peroxisomal matrix"/>
    <property type="evidence" value="ECO:0007669"/>
    <property type="project" value="TreeGrafter"/>
</dbReference>
<organism evidence="4 5">
    <name type="scientific">Exidia glandulosa HHB12029</name>
    <dbReference type="NCBI Taxonomy" id="1314781"/>
    <lineage>
        <taxon>Eukaryota</taxon>
        <taxon>Fungi</taxon>
        <taxon>Dikarya</taxon>
        <taxon>Basidiomycota</taxon>
        <taxon>Agaricomycotina</taxon>
        <taxon>Agaricomycetes</taxon>
        <taxon>Auriculariales</taxon>
        <taxon>Exidiaceae</taxon>
        <taxon>Exidia</taxon>
    </lineage>
</organism>
<dbReference type="InParanoid" id="A0A165EPN9"/>
<dbReference type="PANTHER" id="PTHR42902">
    <property type="entry name" value="MALATE SYNTHASE"/>
    <property type="match status" value="1"/>
</dbReference>
<evidence type="ECO:0000256" key="1">
    <source>
        <dbReference type="ARBA" id="ARBA00006394"/>
    </source>
</evidence>
<evidence type="ECO:0000259" key="3">
    <source>
        <dbReference type="Pfam" id="PF01274"/>
    </source>
</evidence>
<dbReference type="InterPro" id="IPR011076">
    <property type="entry name" value="Malate_synth_sf"/>
</dbReference>